<evidence type="ECO:0000313" key="3">
    <source>
        <dbReference type="Proteomes" id="UP000610373"/>
    </source>
</evidence>
<feature type="compositionally biased region" description="Basic and acidic residues" evidence="1">
    <location>
        <begin position="7"/>
        <end position="17"/>
    </location>
</feature>
<dbReference type="Proteomes" id="UP000610373">
    <property type="component" value="Unassembled WGS sequence"/>
</dbReference>
<gene>
    <name evidence="2" type="ORF">CHKLHMKO_00437</name>
</gene>
<comment type="caution">
    <text evidence="2">The sequence shown here is derived from an EMBL/GenBank/DDBJ whole genome shotgun (WGS) entry which is preliminary data.</text>
</comment>
<dbReference type="EMBL" id="CAJHIO010000027">
    <property type="protein sequence ID" value="CAD6493255.1"/>
    <property type="molecule type" value="Genomic_DNA"/>
</dbReference>
<evidence type="ECO:0000313" key="2">
    <source>
        <dbReference type="EMBL" id="CAD6493255.1"/>
    </source>
</evidence>
<proteinExistence type="predicted"/>
<reference evidence="2" key="1">
    <citation type="submission" date="2020-10" db="EMBL/GenBank/DDBJ databases">
        <authorList>
            <person name="Hahn C.J."/>
            <person name="Laso-Perez R."/>
            <person name="Vulcano F."/>
            <person name="Vaziourakis K.-M."/>
            <person name="Stokke R."/>
            <person name="Steen I.H."/>
            <person name="Teske A."/>
            <person name="Boetius A."/>
            <person name="Liebeke M."/>
            <person name="Amann R."/>
            <person name="Knittel K."/>
        </authorList>
    </citation>
    <scope>NUCLEOTIDE SEQUENCE</scope>
    <source>
        <strain evidence="2">Gfbio:e3339647-f889-4370-9287-4fb5cb688e4c:AG392O15_GoMArc1</strain>
    </source>
</reference>
<dbReference type="AlphaFoldDB" id="A0A811TER5"/>
<sequence>MRIRQTIGKDKDGDVRNRRSGTRVRMLRVMAIRLRYGAGRTTRTWMR</sequence>
<name>A0A811TER5_9EURY</name>
<feature type="region of interest" description="Disordered" evidence="1">
    <location>
        <begin position="1"/>
        <end position="20"/>
    </location>
</feature>
<protein>
    <submittedName>
        <fullName evidence="2">Uncharacterized protein</fullName>
    </submittedName>
</protein>
<accession>A0A811TER5</accession>
<organism evidence="2 3">
    <name type="scientific">Candidatus Argoarchaeum ethanivorans</name>
    <dbReference type="NCBI Taxonomy" id="2608793"/>
    <lineage>
        <taxon>Archaea</taxon>
        <taxon>Methanobacteriati</taxon>
        <taxon>Methanobacteriota</taxon>
        <taxon>Stenosarchaea group</taxon>
        <taxon>Methanomicrobia</taxon>
        <taxon>Methanosarcinales</taxon>
        <taxon>Methanosarcinales incertae sedis</taxon>
        <taxon>GOM Arc I cluster</taxon>
        <taxon>Candidatus Argoarchaeum</taxon>
    </lineage>
</organism>
<evidence type="ECO:0000256" key="1">
    <source>
        <dbReference type="SAM" id="MobiDB-lite"/>
    </source>
</evidence>